<feature type="compositionally biased region" description="Low complexity" evidence="1">
    <location>
        <begin position="22"/>
        <end position="33"/>
    </location>
</feature>
<gene>
    <name evidence="2" type="ORF">NDI79_00775</name>
</gene>
<accession>A0ABU2FVX4</accession>
<dbReference type="PROSITE" id="PS51257">
    <property type="entry name" value="PROKAR_LIPOPROTEIN"/>
    <property type="match status" value="1"/>
</dbReference>
<reference evidence="2 3" key="1">
    <citation type="submission" date="2022-06" db="EMBL/GenBank/DDBJ databases">
        <title>Halogeometricum sp. a new haloarchaeum isolate from saline soil.</title>
        <authorList>
            <person name="Strakova D."/>
            <person name="Galisteo C."/>
            <person name="Sanchez-Porro C."/>
            <person name="Ventosa A."/>
        </authorList>
    </citation>
    <scope>NUCLEOTIDE SEQUENCE [LARGE SCALE GENOMIC DNA]</scope>
    <source>
        <strain evidence="3">S3BR25-2</strain>
    </source>
</reference>
<protein>
    <submittedName>
        <fullName evidence="2">Transcriptional initiation protein Tat</fullName>
    </submittedName>
</protein>
<sequence length="135" mass="14294">MKSPRPTTRRALLGLLVGLSSGCLGSPPSATGPRRPPAPPEGQPRDTPAQPNLYVSTFDYEATDGGSLRVFGEVGNRGGAERLATVRVRVRMGEETYTEDRSVTVPADGAAEFSVTFEVSAEEFERAGGLDVTLV</sequence>
<feature type="region of interest" description="Disordered" evidence="1">
    <location>
        <begin position="22"/>
        <end position="52"/>
    </location>
</feature>
<evidence type="ECO:0000313" key="2">
    <source>
        <dbReference type="EMBL" id="MDS0292697.1"/>
    </source>
</evidence>
<keyword evidence="3" id="KW-1185">Reference proteome</keyword>
<comment type="caution">
    <text evidence="2">The sequence shown here is derived from an EMBL/GenBank/DDBJ whole genome shotgun (WGS) entry which is preliminary data.</text>
</comment>
<dbReference type="RefSeq" id="WP_310926542.1">
    <property type="nucleotide sequence ID" value="NZ_JAMQOQ010000001.1"/>
</dbReference>
<evidence type="ECO:0000313" key="3">
    <source>
        <dbReference type="Proteomes" id="UP001254813"/>
    </source>
</evidence>
<dbReference type="Proteomes" id="UP001254813">
    <property type="component" value="Unassembled WGS sequence"/>
</dbReference>
<name>A0ABU2FVX4_9EURY</name>
<proteinExistence type="predicted"/>
<organism evidence="2 3">
    <name type="scientific">Halogeometricum luteum</name>
    <dbReference type="NCBI Taxonomy" id="2950537"/>
    <lineage>
        <taxon>Archaea</taxon>
        <taxon>Methanobacteriati</taxon>
        <taxon>Methanobacteriota</taxon>
        <taxon>Stenosarchaea group</taxon>
        <taxon>Halobacteria</taxon>
        <taxon>Halobacteriales</taxon>
        <taxon>Haloferacaceae</taxon>
        <taxon>Halogeometricum</taxon>
    </lineage>
</organism>
<evidence type="ECO:0000256" key="1">
    <source>
        <dbReference type="SAM" id="MobiDB-lite"/>
    </source>
</evidence>
<dbReference type="EMBL" id="JAMQOQ010000001">
    <property type="protein sequence ID" value="MDS0292697.1"/>
    <property type="molecule type" value="Genomic_DNA"/>
</dbReference>